<reference evidence="9" key="1">
    <citation type="submission" date="2020-10" db="EMBL/GenBank/DDBJ databases">
        <title>Unveiling of a novel bifunctional photoreceptor, Dualchrome1, isolated from a cosmopolitan green alga.</title>
        <authorList>
            <person name="Suzuki S."/>
            <person name="Kawachi M."/>
        </authorList>
    </citation>
    <scope>NUCLEOTIDE SEQUENCE</scope>
    <source>
        <strain evidence="9">NIES 2893</strain>
    </source>
</reference>
<feature type="region of interest" description="Disordered" evidence="6">
    <location>
        <begin position="53"/>
        <end position="85"/>
    </location>
</feature>
<proteinExistence type="predicted"/>
<comment type="caution">
    <text evidence="9">The sequence shown here is derived from an EMBL/GenBank/DDBJ whole genome shotgun (WGS) entry which is preliminary data.</text>
</comment>
<feature type="domain" description="PPIase FKBP-type" evidence="8">
    <location>
        <begin position="114"/>
        <end position="232"/>
    </location>
</feature>
<feature type="chain" id="PRO_5032402596" description="peptidylprolyl isomerase" evidence="7">
    <location>
        <begin position="24"/>
        <end position="283"/>
    </location>
</feature>
<dbReference type="Pfam" id="PF00254">
    <property type="entry name" value="FKBP_C"/>
    <property type="match status" value="1"/>
</dbReference>
<protein>
    <recommendedName>
        <fullName evidence="2 5">peptidylprolyl isomerase</fullName>
        <ecNumber evidence="2 5">5.2.1.8</ecNumber>
    </recommendedName>
</protein>
<gene>
    <name evidence="9" type="ORF">PPROV_000211300</name>
</gene>
<dbReference type="InterPro" id="IPR046357">
    <property type="entry name" value="PPIase_dom_sf"/>
</dbReference>
<feature type="compositionally biased region" description="Basic and acidic residues" evidence="6">
    <location>
        <begin position="68"/>
        <end position="84"/>
    </location>
</feature>
<sequence>MSLSSTGFSGGFGLASFATLVVALEAESPPSAYAYGLERPPTQSFNPLGDAFSKLPKKKYTPSTSNLEEAKEKGERLREERAEAENPGELVTMPTGLQYREISTGTKGPVVQKGDVVEFTYIVYRLSSGAYFKYSSGGRPVLLYSYGYGNEGQNDVGDTWRATLNTKDLPLAASAAMVGMRRGGRRRILIPPQFGWTDNAVGPKPQTFGAYRRLEQHKDEPLLFEVEVARVLPGGREVPDEEALPEDTNTDNVEPLYKLPAALRVNNVVVDICTSLFKNFKLN</sequence>
<dbReference type="EMBL" id="BNJQ01000005">
    <property type="protein sequence ID" value="GHP03358.1"/>
    <property type="molecule type" value="Genomic_DNA"/>
</dbReference>
<feature type="signal peptide" evidence="7">
    <location>
        <begin position="1"/>
        <end position="23"/>
    </location>
</feature>
<dbReference type="OrthoDB" id="1902587at2759"/>
<organism evidence="9 10">
    <name type="scientific">Pycnococcus provasolii</name>
    <dbReference type="NCBI Taxonomy" id="41880"/>
    <lineage>
        <taxon>Eukaryota</taxon>
        <taxon>Viridiplantae</taxon>
        <taxon>Chlorophyta</taxon>
        <taxon>Pseudoscourfieldiophyceae</taxon>
        <taxon>Pseudoscourfieldiales</taxon>
        <taxon>Pycnococcaceae</taxon>
        <taxon>Pycnococcus</taxon>
    </lineage>
</organism>
<accession>A0A830H9I2</accession>
<evidence type="ECO:0000256" key="1">
    <source>
        <dbReference type="ARBA" id="ARBA00000971"/>
    </source>
</evidence>
<dbReference type="SUPFAM" id="SSF54534">
    <property type="entry name" value="FKBP-like"/>
    <property type="match status" value="1"/>
</dbReference>
<dbReference type="Proteomes" id="UP000660262">
    <property type="component" value="Unassembled WGS sequence"/>
</dbReference>
<keyword evidence="4 5" id="KW-0413">Isomerase</keyword>
<evidence type="ECO:0000256" key="6">
    <source>
        <dbReference type="SAM" id="MobiDB-lite"/>
    </source>
</evidence>
<evidence type="ECO:0000256" key="4">
    <source>
        <dbReference type="ARBA" id="ARBA00023235"/>
    </source>
</evidence>
<evidence type="ECO:0000313" key="9">
    <source>
        <dbReference type="EMBL" id="GHP03358.1"/>
    </source>
</evidence>
<evidence type="ECO:0000256" key="2">
    <source>
        <dbReference type="ARBA" id="ARBA00013194"/>
    </source>
</evidence>
<keyword evidence="7" id="KW-0732">Signal</keyword>
<keyword evidence="3 5" id="KW-0697">Rotamase</keyword>
<dbReference type="GO" id="GO:0003755">
    <property type="term" value="F:peptidyl-prolyl cis-trans isomerase activity"/>
    <property type="evidence" value="ECO:0007669"/>
    <property type="project" value="UniProtKB-KW"/>
</dbReference>
<keyword evidence="10" id="KW-1185">Reference proteome</keyword>
<dbReference type="PROSITE" id="PS50059">
    <property type="entry name" value="FKBP_PPIASE"/>
    <property type="match status" value="1"/>
</dbReference>
<name>A0A830H9I2_9CHLO</name>
<dbReference type="InterPro" id="IPR001179">
    <property type="entry name" value="PPIase_FKBP_dom"/>
</dbReference>
<evidence type="ECO:0000259" key="8">
    <source>
        <dbReference type="PROSITE" id="PS50059"/>
    </source>
</evidence>
<evidence type="ECO:0000256" key="3">
    <source>
        <dbReference type="ARBA" id="ARBA00023110"/>
    </source>
</evidence>
<evidence type="ECO:0000256" key="5">
    <source>
        <dbReference type="PROSITE-ProRule" id="PRU00277"/>
    </source>
</evidence>
<evidence type="ECO:0000256" key="7">
    <source>
        <dbReference type="SAM" id="SignalP"/>
    </source>
</evidence>
<dbReference type="AlphaFoldDB" id="A0A830H9I2"/>
<dbReference type="PANTHER" id="PTHR43811:SF26">
    <property type="entry name" value="PEPTIDYL-PROLYL CIS-TRANS ISOMERASE FKBP16-1, CHLOROPLASTIC"/>
    <property type="match status" value="1"/>
</dbReference>
<dbReference type="PANTHER" id="PTHR43811">
    <property type="entry name" value="FKBP-TYPE PEPTIDYL-PROLYL CIS-TRANS ISOMERASE FKPA"/>
    <property type="match status" value="1"/>
</dbReference>
<comment type="catalytic activity">
    <reaction evidence="1 5">
        <text>[protein]-peptidylproline (omega=180) = [protein]-peptidylproline (omega=0)</text>
        <dbReference type="Rhea" id="RHEA:16237"/>
        <dbReference type="Rhea" id="RHEA-COMP:10747"/>
        <dbReference type="Rhea" id="RHEA-COMP:10748"/>
        <dbReference type="ChEBI" id="CHEBI:83833"/>
        <dbReference type="ChEBI" id="CHEBI:83834"/>
        <dbReference type="EC" id="5.2.1.8"/>
    </reaction>
</comment>
<dbReference type="Gene3D" id="3.10.50.40">
    <property type="match status" value="1"/>
</dbReference>
<dbReference type="EC" id="5.2.1.8" evidence="2 5"/>
<evidence type="ECO:0000313" key="10">
    <source>
        <dbReference type="Proteomes" id="UP000660262"/>
    </source>
</evidence>